<dbReference type="PIRSF" id="PIRSF000103">
    <property type="entry name" value="HIBADH"/>
    <property type="match status" value="1"/>
</dbReference>
<dbReference type="Pfam" id="PF03446">
    <property type="entry name" value="NAD_binding_2"/>
    <property type="match status" value="1"/>
</dbReference>
<evidence type="ECO:0000259" key="4">
    <source>
        <dbReference type="Pfam" id="PF03446"/>
    </source>
</evidence>
<proteinExistence type="predicted"/>
<keyword evidence="7" id="KW-1185">Reference proteome</keyword>
<protein>
    <submittedName>
        <fullName evidence="6">NAD(P)-dependent oxidoreductase</fullName>
    </submittedName>
</protein>
<evidence type="ECO:0000259" key="5">
    <source>
        <dbReference type="Pfam" id="PF14833"/>
    </source>
</evidence>
<name>A0A7X6DLA9_9BURK</name>
<dbReference type="PANTHER" id="PTHR22981:SF7">
    <property type="entry name" value="3-HYDROXYISOBUTYRATE DEHYDROGENASE, MITOCHONDRIAL"/>
    <property type="match status" value="1"/>
</dbReference>
<dbReference type="Pfam" id="PF14833">
    <property type="entry name" value="NAD_binding_11"/>
    <property type="match status" value="1"/>
</dbReference>
<dbReference type="InterPro" id="IPR029154">
    <property type="entry name" value="HIBADH-like_NADP-bd"/>
</dbReference>
<organism evidence="6 7">
    <name type="scientific">Ramlibacter lithotrophicus</name>
    <dbReference type="NCBI Taxonomy" id="2606681"/>
    <lineage>
        <taxon>Bacteria</taxon>
        <taxon>Pseudomonadati</taxon>
        <taxon>Pseudomonadota</taxon>
        <taxon>Betaproteobacteria</taxon>
        <taxon>Burkholderiales</taxon>
        <taxon>Comamonadaceae</taxon>
        <taxon>Ramlibacter</taxon>
    </lineage>
</organism>
<evidence type="ECO:0000313" key="7">
    <source>
        <dbReference type="Proteomes" id="UP000521868"/>
    </source>
</evidence>
<evidence type="ECO:0000256" key="1">
    <source>
        <dbReference type="ARBA" id="ARBA00023002"/>
    </source>
</evidence>
<comment type="caution">
    <text evidence="6">The sequence shown here is derived from an EMBL/GenBank/DDBJ whole genome shotgun (WGS) entry which is preliminary data.</text>
</comment>
<dbReference type="InterPro" id="IPR008927">
    <property type="entry name" value="6-PGluconate_DH-like_C_sf"/>
</dbReference>
<gene>
    <name evidence="6" type="ORF">RAMLITH_24935</name>
</gene>
<dbReference type="SUPFAM" id="SSF48179">
    <property type="entry name" value="6-phosphogluconate dehydrogenase C-terminal domain-like"/>
    <property type="match status" value="1"/>
</dbReference>
<feature type="domain" description="3-hydroxyisobutyrate dehydrogenase-like NAD-binding" evidence="5">
    <location>
        <begin position="174"/>
        <end position="286"/>
    </location>
</feature>
<evidence type="ECO:0000313" key="6">
    <source>
        <dbReference type="EMBL" id="NKE69063.1"/>
    </source>
</evidence>
<dbReference type="SUPFAM" id="SSF51735">
    <property type="entry name" value="NAD(P)-binding Rossmann-fold domains"/>
    <property type="match status" value="1"/>
</dbReference>
<dbReference type="EMBL" id="VTOX01000015">
    <property type="protein sequence ID" value="NKE69063.1"/>
    <property type="molecule type" value="Genomic_DNA"/>
</dbReference>
<feature type="domain" description="6-phosphogluconate dehydrogenase NADP-binding" evidence="4">
    <location>
        <begin position="11"/>
        <end position="169"/>
    </location>
</feature>
<dbReference type="Proteomes" id="UP000521868">
    <property type="component" value="Unassembled WGS sequence"/>
</dbReference>
<reference evidence="6 7" key="1">
    <citation type="journal article" date="2020" name="Nature">
        <title>Bacterial chemolithoautotrophy via manganese oxidation.</title>
        <authorList>
            <person name="Yu H."/>
            <person name="Leadbetter J.R."/>
        </authorList>
    </citation>
    <scope>NUCLEOTIDE SEQUENCE [LARGE SCALE GENOMIC DNA]</scope>
    <source>
        <strain evidence="6 7">RBP-1</strain>
    </source>
</reference>
<dbReference type="InterPro" id="IPR036291">
    <property type="entry name" value="NAD(P)-bd_dom_sf"/>
</dbReference>
<feature type="active site" evidence="3">
    <location>
        <position position="180"/>
    </location>
</feature>
<dbReference type="InterPro" id="IPR015815">
    <property type="entry name" value="HIBADH-related"/>
</dbReference>
<dbReference type="Gene3D" id="1.10.1040.10">
    <property type="entry name" value="N-(1-d-carboxylethyl)-l-norvaline Dehydrogenase, domain 2"/>
    <property type="match status" value="1"/>
</dbReference>
<accession>A0A7X6DLA9</accession>
<dbReference type="RefSeq" id="WP_168110202.1">
    <property type="nucleotide sequence ID" value="NZ_VTOX01000015.1"/>
</dbReference>
<dbReference type="AlphaFoldDB" id="A0A7X6DLA9"/>
<dbReference type="InterPro" id="IPR013328">
    <property type="entry name" value="6PGD_dom2"/>
</dbReference>
<dbReference type="InterPro" id="IPR006115">
    <property type="entry name" value="6PGDH_NADP-bd"/>
</dbReference>
<dbReference type="PANTHER" id="PTHR22981">
    <property type="entry name" value="3-HYDROXYISOBUTYRATE DEHYDROGENASE-RELATED"/>
    <property type="match status" value="1"/>
</dbReference>
<evidence type="ECO:0000256" key="3">
    <source>
        <dbReference type="PIRSR" id="PIRSR000103-1"/>
    </source>
</evidence>
<dbReference type="GO" id="GO:0016616">
    <property type="term" value="F:oxidoreductase activity, acting on the CH-OH group of donors, NAD or NADP as acceptor"/>
    <property type="evidence" value="ECO:0007669"/>
    <property type="project" value="TreeGrafter"/>
</dbReference>
<keyword evidence="2" id="KW-0520">NAD</keyword>
<keyword evidence="1" id="KW-0560">Oxidoreductase</keyword>
<dbReference type="GO" id="GO:0051287">
    <property type="term" value="F:NAD binding"/>
    <property type="evidence" value="ECO:0007669"/>
    <property type="project" value="InterPro"/>
</dbReference>
<sequence length="304" mass="31903">MNSSQVAQPRSIGFIGLGVMGEPICRNLASKSGAALIALDKDAAPLQRLVAQGVKPASSAKEIAASVDVLFLSLPSGEIVDEVCRASEGILANGRRGLMVVDLSTTSVDVTRRLADDFAQQGMVFIDAPVARTRAAAEAGTLSVMVGATPEEFEQVRPLIATFASDIALCGAVGCGQVVKILNNMVLFEIVAALSEAKAIGERSGVAVGTLFDVLSKGSADSFALRNHGMKAIVPDEFPLRAFSVDYARKDLRYALKLAGECGVDAEGARHVDALLQSAIEAGDKDRYWPVISRLFQAGSPRAV</sequence>
<evidence type="ECO:0000256" key="2">
    <source>
        <dbReference type="ARBA" id="ARBA00023027"/>
    </source>
</evidence>
<dbReference type="GO" id="GO:0050661">
    <property type="term" value="F:NADP binding"/>
    <property type="evidence" value="ECO:0007669"/>
    <property type="project" value="InterPro"/>
</dbReference>
<dbReference type="Gene3D" id="3.40.50.720">
    <property type="entry name" value="NAD(P)-binding Rossmann-like Domain"/>
    <property type="match status" value="1"/>
</dbReference>